<protein>
    <recommendedName>
        <fullName evidence="1">DUF58 domain-containing protein</fullName>
    </recommendedName>
</protein>
<dbReference type="RefSeq" id="WP_108887082.1">
    <property type="nucleotide sequence ID" value="NZ_OMOJ01000007.1"/>
</dbReference>
<reference evidence="3" key="1">
    <citation type="submission" date="2018-03" db="EMBL/GenBank/DDBJ databases">
        <authorList>
            <person name="Rodrigo-Torres L."/>
            <person name="Arahal R. D."/>
            <person name="Lucena T."/>
        </authorList>
    </citation>
    <scope>NUCLEOTIDE SEQUENCE [LARGE SCALE GENOMIC DNA]</scope>
    <source>
        <strain evidence="3">CECT 8871</strain>
    </source>
</reference>
<keyword evidence="3" id="KW-1185">Reference proteome</keyword>
<dbReference type="PANTHER" id="PTHR33608:SF6">
    <property type="entry name" value="BLL2464 PROTEIN"/>
    <property type="match status" value="1"/>
</dbReference>
<gene>
    <name evidence="2" type="ORF">PRI8871_03056</name>
</gene>
<proteinExistence type="predicted"/>
<name>A0A2R8AZF8_9RHOB</name>
<dbReference type="EMBL" id="OMOJ01000007">
    <property type="protein sequence ID" value="SPF81234.1"/>
    <property type="molecule type" value="Genomic_DNA"/>
</dbReference>
<dbReference type="AlphaFoldDB" id="A0A2R8AZF8"/>
<feature type="domain" description="DUF58" evidence="1">
    <location>
        <begin position="50"/>
        <end position="252"/>
    </location>
</feature>
<dbReference type="PANTHER" id="PTHR33608">
    <property type="entry name" value="BLL2464 PROTEIN"/>
    <property type="match status" value="1"/>
</dbReference>
<evidence type="ECO:0000313" key="3">
    <source>
        <dbReference type="Proteomes" id="UP000244904"/>
    </source>
</evidence>
<evidence type="ECO:0000259" key="1">
    <source>
        <dbReference type="Pfam" id="PF01882"/>
    </source>
</evidence>
<dbReference type="OrthoDB" id="9794556at2"/>
<dbReference type="Pfam" id="PF01882">
    <property type="entry name" value="DUF58"/>
    <property type="match status" value="1"/>
</dbReference>
<dbReference type="Proteomes" id="UP000244904">
    <property type="component" value="Unassembled WGS sequence"/>
</dbReference>
<sequence>MSDAAQLRLTAEEEAARLPALLAEARHLAGTVLLGDHGRRRPGQGDSFWQYRPMQPGDALRDIDWRRSARGDTQFIREREWQIAQSVQLWVNPAASMRFASNKSLPTKADRARVLGLACAVLLLQGGERVGLMGAALPPRGGRTQIDRIATALLSDIDQDFAEPEARGFVPNARAVFISDFLDDLTPVEVALSKAASRGVHGVLLQVLDPEEEVFPFRGRTLFESVGGTVRYESRKASEIRQAYLDRLAAQKDRLDRISRAAGWRYSCHHTGTSAQSSLLWLYRAMEGGAA</sequence>
<accession>A0A2R8AZF8</accession>
<organism evidence="2 3">
    <name type="scientific">Pseudoprimorskyibacter insulae</name>
    <dbReference type="NCBI Taxonomy" id="1695997"/>
    <lineage>
        <taxon>Bacteria</taxon>
        <taxon>Pseudomonadati</taxon>
        <taxon>Pseudomonadota</taxon>
        <taxon>Alphaproteobacteria</taxon>
        <taxon>Rhodobacterales</taxon>
        <taxon>Paracoccaceae</taxon>
        <taxon>Pseudoprimorskyibacter</taxon>
    </lineage>
</organism>
<dbReference type="InterPro" id="IPR002881">
    <property type="entry name" value="DUF58"/>
</dbReference>
<evidence type="ECO:0000313" key="2">
    <source>
        <dbReference type="EMBL" id="SPF81234.1"/>
    </source>
</evidence>